<dbReference type="PANTHER" id="PTHR31549">
    <property type="entry name" value="PROTEIN, PUTATIVE (DUF247)-RELATED-RELATED"/>
    <property type="match status" value="1"/>
</dbReference>
<protein>
    <submittedName>
        <fullName evidence="2">Uncharacterized protein</fullName>
    </submittedName>
</protein>
<dbReference type="Pfam" id="PF03140">
    <property type="entry name" value="DUF247"/>
    <property type="match status" value="1"/>
</dbReference>
<accession>A0A2T8IAF1</accession>
<proteinExistence type="predicted"/>
<feature type="transmembrane region" description="Helical" evidence="1">
    <location>
        <begin position="504"/>
        <end position="523"/>
    </location>
</feature>
<keyword evidence="1" id="KW-0812">Transmembrane</keyword>
<dbReference type="EMBL" id="CM008053">
    <property type="protein sequence ID" value="PVH34621.1"/>
    <property type="molecule type" value="Genomic_DNA"/>
</dbReference>
<keyword evidence="1" id="KW-1133">Transmembrane helix</keyword>
<keyword evidence="1" id="KW-0472">Membrane</keyword>
<dbReference type="InterPro" id="IPR004158">
    <property type="entry name" value="DUF247_pln"/>
</dbReference>
<dbReference type="Proteomes" id="UP000243499">
    <property type="component" value="Chromosome 8"/>
</dbReference>
<dbReference type="PANTHER" id="PTHR31549:SF32">
    <property type="match status" value="1"/>
</dbReference>
<organism evidence="2">
    <name type="scientific">Panicum hallii</name>
    <dbReference type="NCBI Taxonomy" id="206008"/>
    <lineage>
        <taxon>Eukaryota</taxon>
        <taxon>Viridiplantae</taxon>
        <taxon>Streptophyta</taxon>
        <taxon>Embryophyta</taxon>
        <taxon>Tracheophyta</taxon>
        <taxon>Spermatophyta</taxon>
        <taxon>Magnoliopsida</taxon>
        <taxon>Liliopsida</taxon>
        <taxon>Poales</taxon>
        <taxon>Poaceae</taxon>
        <taxon>PACMAD clade</taxon>
        <taxon>Panicoideae</taxon>
        <taxon>Panicodae</taxon>
        <taxon>Paniceae</taxon>
        <taxon>Panicinae</taxon>
        <taxon>Panicum</taxon>
        <taxon>Panicum sect. Panicum</taxon>
    </lineage>
</organism>
<reference evidence="2" key="1">
    <citation type="submission" date="2018-04" db="EMBL/GenBank/DDBJ databases">
        <title>WGS assembly of Panicum hallii.</title>
        <authorList>
            <person name="Lovell J."/>
            <person name="Jenkins J."/>
            <person name="Lowry D."/>
            <person name="Mamidi S."/>
            <person name="Sreedasyam A."/>
            <person name="Weng X."/>
            <person name="Barry K."/>
            <person name="Bonette J."/>
            <person name="Campitelli B."/>
            <person name="Daum C."/>
            <person name="Gordon S."/>
            <person name="Gould B."/>
            <person name="Lipzen A."/>
            <person name="Macqueen A."/>
            <person name="Palacio-Mejia J."/>
            <person name="Plott C."/>
            <person name="Shakirov E."/>
            <person name="Shu S."/>
            <person name="Yoshinaga Y."/>
            <person name="Zane M."/>
            <person name="Rokhsar D."/>
            <person name="Grimwood J."/>
            <person name="Schmutz J."/>
            <person name="Juenger T."/>
        </authorList>
    </citation>
    <scope>NUCLEOTIDE SEQUENCE [LARGE SCALE GENOMIC DNA]</scope>
    <source>
        <strain evidence="2">FIL2</strain>
    </source>
</reference>
<dbReference type="Gramene" id="PVH34621">
    <property type="protein sequence ID" value="PVH34621"/>
    <property type="gene ID" value="PAHAL_8G261100"/>
</dbReference>
<evidence type="ECO:0000256" key="1">
    <source>
        <dbReference type="SAM" id="Phobius"/>
    </source>
</evidence>
<gene>
    <name evidence="2" type="ORF">PAHAL_8G261100</name>
</gene>
<evidence type="ECO:0000313" key="2">
    <source>
        <dbReference type="EMBL" id="PVH34621.1"/>
    </source>
</evidence>
<name>A0A2T8IAF1_9POAL</name>
<dbReference type="AlphaFoldDB" id="A0A2T8IAF1"/>
<sequence length="529" mass="59397">MEPAAAWVPCDFQLAPCWSVEPGDFQLANWAMEEQGAVWAPGLPVQESEFTDITGSCLQTSSPSSSRGGQLIAHAAATSHSDPIDKAAQELEVDFHNMQMTIHNSNHVNPIHVLEEVASEFKADIDMMKTKIHRYPASIRALGELYTVPTTVAVGPYHHGQHHLKAAEKVKHVAAYHCIRESGCSVQEMYDAVVAVADDARRLYDKDVMAGIHYDDFRHMMFFDACFLVQYMLLHTSARVDPSLRSFFGSNANNIFHDTMLLENQLPWQVVEAVMRFRNVSLREFVGSLRGWLLERRDPDQKRFASDDDNYKPPHLLGLLRFCTVGRNTRKLPPIPQTESIPFSASAVELAEIGVTLTPGKTTELIRMRMKKKWTLFTKLSLAPLTLDNVRASCLVNMAALETCSVQSFSGAPDEDSAVCSYLLLLSTLVQKKEDVVELRQKRILQGRGGLLTNNDDALNFFTSLQNLRLGSCYVRIMEAVEDYKIHKQRRDKVKAFVYKNMKIIIAVITTIAAVVSILGTLMPRLKSR</sequence>